<accession>A0A9W7CJA4</accession>
<comment type="caution">
    <text evidence="2">The sequence shown here is derived from an EMBL/GenBank/DDBJ whole genome shotgun (WGS) entry which is preliminary data.</text>
</comment>
<feature type="region of interest" description="Disordered" evidence="1">
    <location>
        <begin position="233"/>
        <end position="290"/>
    </location>
</feature>
<gene>
    <name evidence="2" type="ORF">TrVE_jg13764</name>
</gene>
<protein>
    <submittedName>
        <fullName evidence="2">Uncharacterized protein</fullName>
    </submittedName>
</protein>
<feature type="compositionally biased region" description="Polar residues" evidence="1">
    <location>
        <begin position="201"/>
        <end position="211"/>
    </location>
</feature>
<proteinExistence type="predicted"/>
<feature type="region of interest" description="Disordered" evidence="1">
    <location>
        <begin position="343"/>
        <end position="366"/>
    </location>
</feature>
<sequence>MAEEPDFEQLLPDVFFPPDDPKITTTTTSSKKPRSPIPKPPPKKKKKKKKTTNNNGSPPRQPSPVNRNLVITNSNTASVRLPSTPPQSPSVRTVTLDPNTPWEGVWSYLTSTGWSEKFHWTSPHSAATPYYLAPNGVDRSSGGKFGLDWTDDLIDVKRFATNALGWNLSNDVPITKPFNAINSGMLTPINSDNDSARNEADTTGESSLNIDTPFTSLSGLSAKRRFMKATYNDNVLDENQASSSDSDPDPDPQPNSTVHASPMLSPRHLSFQKGSKKTSSSTSLLEDTKEEVVEPDSLISTYFVKYLTKLSNEKQVVCWEDRAKDRHPIYDYKLVKSAAKRMHKESKKRKRLEKESKTSGSRKELMDDSDDDLIGLGASEYYQRYKKIDIATGNIFKTGWRHKFHKDERFIPESLKYALIERMKIIRGRDLTKYVYKKSEREYRKDDSRREKAEKEKNERIKNCQDQPYQGIMQTDGPPVKTFTKETNYLPMVKLTTVNNIDGTKYDFKLFTAESSIPNSGNGAFITLEKVWKIKDSNFVYISSATDKKKEKPKSYLAKGFEDYLIEVVLNPPPDQLGLPPSPPEEDIEYVEDPRGTFCSDTLGNGCVDLGRYAPFTRNSRKPIHIFSVKDFLFDSTPSEWVFDARSKIRVEGAAEETQKLDITDDWTGDPAWEACKEIAMYVNEVGHAKNRVKTVLADDISSTLVGYRFCWTSSIFGEFKVGQTKELLTNYGPAYEIIREIKGYSKKDMEKKGNNIQPTISLWRTISRQVEKLNTQFSDLNTFNYNDIVSLISFTYFRVFTPLTMICAIDSINFSAASSVGSRLRSALESNRISRASAVQYSALFKISWIADVVMQKLKKVVERECLIQEQKSKVTVSNTNTSSSTNTNTNKNINKKREVKLTDEESVALMDWKGVAMFCVGESVVVKGYEEAIVDTKDGAAILAETDPDGRRQSYSLCQIAKVNVDRVAKAITYDLQCSAKFADGARAEGDLKGVLEVHLYRVTWNTETSLLPPSEPYNPFSERIPSICSVDSLNKALKEMKSYISRWSGDEANEHLMQVEVGKGEGLSLKNVVERNVCNELCFELRKSIPCMFSRSLWCEASFDLQRRLTKMFCDLKLNWLGYSFEEMSKKMPKNSKKKLLKMILNAAADCRTVVKDAIKSNSNYEEGGGGGAGGHGKLAALVLKGVMKKSVPDLRTEFLDGKGKAKWKALNKLNPNLTDHIDMKYLTMDPISNVVLKECGQDEDVSAYKVGDTVSFLYVKPSVNIKGVDLISVAVERSKLYEMDEEYFICMQIYPVVEAFCGLIKFDVLEEEEMLGSDSGDSDDTAEKELNLVKSKVKEILGMKGSRPIVKRVGLLATTVK</sequence>
<feature type="compositionally biased region" description="Basic residues" evidence="1">
    <location>
        <begin position="41"/>
        <end position="51"/>
    </location>
</feature>
<dbReference type="Proteomes" id="UP001165160">
    <property type="component" value="Unassembled WGS sequence"/>
</dbReference>
<evidence type="ECO:0000256" key="1">
    <source>
        <dbReference type="SAM" id="MobiDB-lite"/>
    </source>
</evidence>
<evidence type="ECO:0000313" key="3">
    <source>
        <dbReference type="Proteomes" id="UP001165160"/>
    </source>
</evidence>
<feature type="compositionally biased region" description="Polar residues" evidence="1">
    <location>
        <begin position="53"/>
        <end position="78"/>
    </location>
</feature>
<evidence type="ECO:0000313" key="2">
    <source>
        <dbReference type="EMBL" id="GMI06853.1"/>
    </source>
</evidence>
<feature type="region of interest" description="Disordered" evidence="1">
    <location>
        <begin position="190"/>
        <end position="211"/>
    </location>
</feature>
<feature type="compositionally biased region" description="Basic and acidic residues" evidence="1">
    <location>
        <begin position="352"/>
        <end position="366"/>
    </location>
</feature>
<organism evidence="2 3">
    <name type="scientific">Triparma verrucosa</name>
    <dbReference type="NCBI Taxonomy" id="1606542"/>
    <lineage>
        <taxon>Eukaryota</taxon>
        <taxon>Sar</taxon>
        <taxon>Stramenopiles</taxon>
        <taxon>Ochrophyta</taxon>
        <taxon>Bolidophyceae</taxon>
        <taxon>Parmales</taxon>
        <taxon>Triparmaceae</taxon>
        <taxon>Triparma</taxon>
    </lineage>
</organism>
<name>A0A9W7CJA4_9STRA</name>
<dbReference type="EMBL" id="BRXX01000356">
    <property type="protein sequence ID" value="GMI06853.1"/>
    <property type="molecule type" value="Genomic_DNA"/>
</dbReference>
<keyword evidence="3" id="KW-1185">Reference proteome</keyword>
<feature type="compositionally biased region" description="Low complexity" evidence="1">
    <location>
        <begin position="12"/>
        <end position="30"/>
    </location>
</feature>
<feature type="region of interest" description="Disordered" evidence="1">
    <location>
        <begin position="1"/>
        <end position="96"/>
    </location>
</feature>
<reference evidence="3" key="1">
    <citation type="journal article" date="2023" name="Commun. Biol.">
        <title>Genome analysis of Parmales, the sister group of diatoms, reveals the evolutionary specialization of diatoms from phago-mixotrophs to photoautotrophs.</title>
        <authorList>
            <person name="Ban H."/>
            <person name="Sato S."/>
            <person name="Yoshikawa S."/>
            <person name="Yamada K."/>
            <person name="Nakamura Y."/>
            <person name="Ichinomiya M."/>
            <person name="Sato N."/>
            <person name="Blanc-Mathieu R."/>
            <person name="Endo H."/>
            <person name="Kuwata A."/>
            <person name="Ogata H."/>
        </authorList>
    </citation>
    <scope>NUCLEOTIDE SEQUENCE [LARGE SCALE GENOMIC DNA]</scope>
    <source>
        <strain evidence="3">NIES 3699</strain>
    </source>
</reference>